<keyword evidence="2" id="KW-0418">Kinase</keyword>
<dbReference type="EMBL" id="AZHF01000003">
    <property type="protein sequence ID" value="OAA77350.1"/>
    <property type="molecule type" value="Genomic_DNA"/>
</dbReference>
<dbReference type="Proteomes" id="UP000076881">
    <property type="component" value="Unassembled WGS sequence"/>
</dbReference>
<dbReference type="AlphaFoldDB" id="A0A168H607"/>
<feature type="compositionally biased region" description="Pro residues" evidence="1">
    <location>
        <begin position="8"/>
        <end position="17"/>
    </location>
</feature>
<proteinExistence type="predicted"/>
<comment type="caution">
    <text evidence="2">The sequence shown here is derived from an EMBL/GenBank/DDBJ whole genome shotgun (WGS) entry which is preliminary data.</text>
</comment>
<organism evidence="2 3">
    <name type="scientific">Akanthomyces lecanii RCEF 1005</name>
    <dbReference type="NCBI Taxonomy" id="1081108"/>
    <lineage>
        <taxon>Eukaryota</taxon>
        <taxon>Fungi</taxon>
        <taxon>Dikarya</taxon>
        <taxon>Ascomycota</taxon>
        <taxon>Pezizomycotina</taxon>
        <taxon>Sordariomycetes</taxon>
        <taxon>Hypocreomycetidae</taxon>
        <taxon>Hypocreales</taxon>
        <taxon>Cordycipitaceae</taxon>
        <taxon>Akanthomyces</taxon>
        <taxon>Cordyceps confragosa</taxon>
    </lineage>
</organism>
<evidence type="ECO:0000313" key="2">
    <source>
        <dbReference type="EMBL" id="OAA77350.1"/>
    </source>
</evidence>
<name>A0A168H607_CORDF</name>
<keyword evidence="2" id="KW-0808">Transferase</keyword>
<reference evidence="2 3" key="1">
    <citation type="journal article" date="2016" name="Genome Biol. Evol.">
        <title>Divergent and convergent evolution of fungal pathogenicity.</title>
        <authorList>
            <person name="Shang Y."/>
            <person name="Xiao G."/>
            <person name="Zheng P."/>
            <person name="Cen K."/>
            <person name="Zhan S."/>
            <person name="Wang C."/>
        </authorList>
    </citation>
    <scope>NUCLEOTIDE SEQUENCE [LARGE SCALE GENOMIC DNA]</scope>
    <source>
        <strain evidence="2 3">RCEF 1005</strain>
    </source>
</reference>
<feature type="region of interest" description="Disordered" evidence="1">
    <location>
        <begin position="1"/>
        <end position="27"/>
    </location>
</feature>
<dbReference type="OrthoDB" id="4870109at2759"/>
<protein>
    <submittedName>
        <fullName evidence="2">Protein kinase-like domain protein</fullName>
    </submittedName>
</protein>
<sequence length="316" mass="35486">MSSGPIPNRGPPGPPRPQVDKQSNGKLDGNITKVATMLWRLQPMNAQRISLQELRDKFGIIPQLLDVQTGKPLTHGETFIKLVSSDQMSAWMDHFQPRQEPDFEESDFEFEDLNPRGPSSWDPAGESIDMKNKILNHVLCSKNWEMGNIVESKTSWRSFLIKWDHLQRSDHHHNWEVSEIFLSVDPSQRDPMCLSCDPDPRFPHIQAWLHDAIPVGEDLSLTVAELSTVLALALSVMGRPMYRRALIVPITVFSCSSRRLRIVQGGVDFQSGKVDIRISPTADFSAGGVRTDAQSRAILLNVLGWFCGEPVGKVMP</sequence>
<gene>
    <name evidence="2" type="ORF">LEL_04173</name>
</gene>
<evidence type="ECO:0000256" key="1">
    <source>
        <dbReference type="SAM" id="MobiDB-lite"/>
    </source>
</evidence>
<dbReference type="GO" id="GO:0016301">
    <property type="term" value="F:kinase activity"/>
    <property type="evidence" value="ECO:0007669"/>
    <property type="project" value="UniProtKB-KW"/>
</dbReference>
<evidence type="ECO:0000313" key="3">
    <source>
        <dbReference type="Proteomes" id="UP000076881"/>
    </source>
</evidence>
<keyword evidence="3" id="KW-1185">Reference proteome</keyword>
<accession>A0A168H607</accession>